<evidence type="ECO:0000313" key="5">
    <source>
        <dbReference type="Proteomes" id="UP000188318"/>
    </source>
</evidence>
<dbReference type="Gene3D" id="3.40.50.12780">
    <property type="entry name" value="N-terminal domain of ligase-like"/>
    <property type="match status" value="1"/>
</dbReference>
<gene>
    <name evidence="4" type="ORF">ASPCADRAFT_503426</name>
</gene>
<dbReference type="Pfam" id="PF00501">
    <property type="entry name" value="AMP-binding"/>
    <property type="match status" value="1"/>
</dbReference>
<evidence type="ECO:0000256" key="2">
    <source>
        <dbReference type="ARBA" id="ARBA00022553"/>
    </source>
</evidence>
<sequence length="1050" mass="115755">MGIPQYYDGVPDEAPRPLTHSTADVVARFGRLHLLDDLIRLRAADAVQHPILAYPQPTADGSISYEYFTGHDLDCMVDHAVYTLMDYGFKPPREDGATVALFTLSDLNMVVTFFALSRLGYTVMMLSPRLSATACVSLLDTVGCDTILYGQSSNIRATLGDILRRKLIACRPILERPSVEEASQDADVFVIRRNRRPDLLVDRTALILHSSGSTGTPKPLYLSHKALMTHPMRGPGFTSFNSLPWYHLHGLSTALQAMYMRRTAFMWDASLPLTASTAVAVLEAARPESVQGVPYLLQLLVDNPRGLKALRACKSVTYGGAPCPDELGDKLVEAGVKFGGSFGLTEAGLVAESISRPAGDPFWNYMRFFDNIRPFIWMKPISDALYEVVYLQGHPALTASNSNDPPGSFHSRDVFTPHPTMADRWKYVSRLDDRITLVNGEKVLPLPIEGCIKQNPLIQEAVVVGVDKAVPGLLVFRTDSAQMFSDADFVDLIWPTVEDANSRAEQFAQIARDMILVLPADAVCPRTDKGSMIRAQVYTKYADAIEHMYTTLEQTVDGTLQLDLPATEKHLIKLCHEDLGFPVSSPRADLFAEGLDSLKAIHLRRLILKHFKVPDAMSIRHNLVFETGNIARLAEHILALQSGHAETPEDEVALMPGLIAKYSVFQSHTPRPSLVTSHKSVLLTGATGSIGAHTLYKLLNDDTVSVVYCLTRRSQPAAAIVNTLTQKGLSVLPHRLQKLVALTASLEAPDLGVGPRRLAQMRQSVSLIIHSAWPVNFNLPLASFEPHLQGLHNLINFSLSVNLPDPAVLLFCSSISTALGSSAPVDETPISDLTRALDMGYGRSKLIGEKIISKARQSGARTYSLRIGQVSGHSKQGLWNDSEAIPLMIRSALTLHALPALDLTCSWLPVDKLACSILELAKACSHNSLDHPIDDSIYNLCNPRVFTWSTLLSTLQQTGFTFQTVPFDTWLQLLRDSEARGEETINPAVKLTSHYEAMYSNNSSSPKGVKFLTDKAERDSMTLRNGRLRIIQDGILARYAQDWLRRWKTG</sequence>
<dbReference type="Gene3D" id="1.10.1200.10">
    <property type="entry name" value="ACP-like"/>
    <property type="match status" value="1"/>
</dbReference>
<dbReference type="STRING" id="602072.A0A1R3RXY2"/>
<dbReference type="PROSITE" id="PS00455">
    <property type="entry name" value="AMP_BINDING"/>
    <property type="match status" value="1"/>
</dbReference>
<dbReference type="SUPFAM" id="SSF56801">
    <property type="entry name" value="Acetyl-CoA synthetase-like"/>
    <property type="match status" value="1"/>
</dbReference>
<feature type="domain" description="Carrier" evidence="3">
    <location>
        <begin position="562"/>
        <end position="641"/>
    </location>
</feature>
<dbReference type="PANTHER" id="PTHR43439:SF2">
    <property type="entry name" value="ENZYME, PUTATIVE (JCVI)-RELATED"/>
    <property type="match status" value="1"/>
</dbReference>
<dbReference type="InterPro" id="IPR036291">
    <property type="entry name" value="NAD(P)-bd_dom_sf"/>
</dbReference>
<dbReference type="Pfam" id="PF00550">
    <property type="entry name" value="PP-binding"/>
    <property type="match status" value="1"/>
</dbReference>
<dbReference type="OrthoDB" id="429813at2759"/>
<dbReference type="SUPFAM" id="SSF47336">
    <property type="entry name" value="ACP-like"/>
    <property type="match status" value="1"/>
</dbReference>
<dbReference type="InterPro" id="IPR036736">
    <property type="entry name" value="ACP-like_sf"/>
</dbReference>
<evidence type="ECO:0000313" key="4">
    <source>
        <dbReference type="EMBL" id="OOF99364.1"/>
    </source>
</evidence>
<dbReference type="AlphaFoldDB" id="A0A1R3RXY2"/>
<dbReference type="EMBL" id="KV907494">
    <property type="protein sequence ID" value="OOF99364.1"/>
    <property type="molecule type" value="Genomic_DNA"/>
</dbReference>
<dbReference type="Gene3D" id="3.40.50.720">
    <property type="entry name" value="NAD(P)-binding Rossmann-like Domain"/>
    <property type="match status" value="1"/>
</dbReference>
<name>A0A1R3RXY2_ASPC5</name>
<dbReference type="PROSITE" id="PS50075">
    <property type="entry name" value="CARRIER"/>
    <property type="match status" value="1"/>
</dbReference>
<dbReference type="InterPro" id="IPR013120">
    <property type="entry name" value="FAR_NAD-bd"/>
</dbReference>
<evidence type="ECO:0000256" key="1">
    <source>
        <dbReference type="ARBA" id="ARBA00022450"/>
    </source>
</evidence>
<keyword evidence="1" id="KW-0596">Phosphopantetheine</keyword>
<dbReference type="PANTHER" id="PTHR43439">
    <property type="entry name" value="PHENYLACETATE-COENZYME A LIGASE"/>
    <property type="match status" value="1"/>
</dbReference>
<dbReference type="InterPro" id="IPR051414">
    <property type="entry name" value="Adenylate-forming_Reductase"/>
</dbReference>
<dbReference type="Pfam" id="PF23562">
    <property type="entry name" value="AMP-binding_C_3"/>
    <property type="match status" value="1"/>
</dbReference>
<dbReference type="InterPro" id="IPR020845">
    <property type="entry name" value="AMP-binding_CS"/>
</dbReference>
<evidence type="ECO:0000259" key="3">
    <source>
        <dbReference type="PROSITE" id="PS50075"/>
    </source>
</evidence>
<protein>
    <recommendedName>
        <fullName evidence="3">Carrier domain-containing protein</fullName>
    </recommendedName>
</protein>
<proteinExistence type="predicted"/>
<accession>A0A1R3RXY2</accession>
<dbReference type="Proteomes" id="UP000188318">
    <property type="component" value="Unassembled WGS sequence"/>
</dbReference>
<reference evidence="5" key="1">
    <citation type="journal article" date="2017" name="Genome Biol.">
        <title>Comparative genomics reveals high biological diversity and specific adaptations in the industrially and medically important fungal genus Aspergillus.</title>
        <authorList>
            <person name="de Vries R.P."/>
            <person name="Riley R."/>
            <person name="Wiebenga A."/>
            <person name="Aguilar-Osorio G."/>
            <person name="Amillis S."/>
            <person name="Uchima C.A."/>
            <person name="Anderluh G."/>
            <person name="Asadollahi M."/>
            <person name="Askin M."/>
            <person name="Barry K."/>
            <person name="Battaglia E."/>
            <person name="Bayram O."/>
            <person name="Benocci T."/>
            <person name="Braus-Stromeyer S.A."/>
            <person name="Caldana C."/>
            <person name="Canovas D."/>
            <person name="Cerqueira G.C."/>
            <person name="Chen F."/>
            <person name="Chen W."/>
            <person name="Choi C."/>
            <person name="Clum A."/>
            <person name="Dos Santos R.A."/>
            <person name="Damasio A.R."/>
            <person name="Diallinas G."/>
            <person name="Emri T."/>
            <person name="Fekete E."/>
            <person name="Flipphi M."/>
            <person name="Freyberg S."/>
            <person name="Gallo A."/>
            <person name="Gournas C."/>
            <person name="Habgood R."/>
            <person name="Hainaut M."/>
            <person name="Harispe M.L."/>
            <person name="Henrissat B."/>
            <person name="Hilden K.S."/>
            <person name="Hope R."/>
            <person name="Hossain A."/>
            <person name="Karabika E."/>
            <person name="Karaffa L."/>
            <person name="Karanyi Z."/>
            <person name="Krasevec N."/>
            <person name="Kuo A."/>
            <person name="Kusch H."/>
            <person name="LaButti K."/>
            <person name="Lagendijk E.L."/>
            <person name="Lapidus A."/>
            <person name="Levasseur A."/>
            <person name="Lindquist E."/>
            <person name="Lipzen A."/>
            <person name="Logrieco A.F."/>
            <person name="MacCabe A."/>
            <person name="Maekelae M.R."/>
            <person name="Malavazi I."/>
            <person name="Melin P."/>
            <person name="Meyer V."/>
            <person name="Mielnichuk N."/>
            <person name="Miskei M."/>
            <person name="Molnar A.P."/>
            <person name="Mule G."/>
            <person name="Ngan C.Y."/>
            <person name="Orejas M."/>
            <person name="Orosz E."/>
            <person name="Ouedraogo J.P."/>
            <person name="Overkamp K.M."/>
            <person name="Park H.-S."/>
            <person name="Perrone G."/>
            <person name="Piumi F."/>
            <person name="Punt P.J."/>
            <person name="Ram A.F."/>
            <person name="Ramon A."/>
            <person name="Rauscher S."/>
            <person name="Record E."/>
            <person name="Riano-Pachon D.M."/>
            <person name="Robert V."/>
            <person name="Roehrig J."/>
            <person name="Ruller R."/>
            <person name="Salamov A."/>
            <person name="Salih N.S."/>
            <person name="Samson R.A."/>
            <person name="Sandor E."/>
            <person name="Sanguinetti M."/>
            <person name="Schuetze T."/>
            <person name="Sepcic K."/>
            <person name="Shelest E."/>
            <person name="Sherlock G."/>
            <person name="Sophianopoulou V."/>
            <person name="Squina F.M."/>
            <person name="Sun H."/>
            <person name="Susca A."/>
            <person name="Todd R.B."/>
            <person name="Tsang A."/>
            <person name="Unkles S.E."/>
            <person name="van de Wiele N."/>
            <person name="van Rossen-Uffink D."/>
            <person name="Oliveira J.V."/>
            <person name="Vesth T.C."/>
            <person name="Visser J."/>
            <person name="Yu J.-H."/>
            <person name="Zhou M."/>
            <person name="Andersen M.R."/>
            <person name="Archer D.B."/>
            <person name="Baker S.E."/>
            <person name="Benoit I."/>
            <person name="Brakhage A.A."/>
            <person name="Braus G.H."/>
            <person name="Fischer R."/>
            <person name="Frisvad J.C."/>
            <person name="Goldman G.H."/>
            <person name="Houbraken J."/>
            <person name="Oakley B."/>
            <person name="Pocsi I."/>
            <person name="Scazzocchio C."/>
            <person name="Seiboth B."/>
            <person name="vanKuyk P.A."/>
            <person name="Wortman J."/>
            <person name="Dyer P.S."/>
            <person name="Grigoriev I.V."/>
        </authorList>
    </citation>
    <scope>NUCLEOTIDE SEQUENCE [LARGE SCALE GENOMIC DNA]</scope>
    <source>
        <strain evidence="5">ITEM 5010</strain>
    </source>
</reference>
<keyword evidence="2" id="KW-0597">Phosphoprotein</keyword>
<dbReference type="Pfam" id="PF07993">
    <property type="entry name" value="NAD_binding_4"/>
    <property type="match status" value="1"/>
</dbReference>
<keyword evidence="5" id="KW-1185">Reference proteome</keyword>
<dbReference type="InterPro" id="IPR042099">
    <property type="entry name" value="ANL_N_sf"/>
</dbReference>
<dbReference type="InterPro" id="IPR000873">
    <property type="entry name" value="AMP-dep_synth/lig_dom"/>
</dbReference>
<dbReference type="VEuPathDB" id="FungiDB:ASPCADRAFT_503426"/>
<organism evidence="4 5">
    <name type="scientific">Aspergillus carbonarius (strain ITEM 5010)</name>
    <dbReference type="NCBI Taxonomy" id="602072"/>
    <lineage>
        <taxon>Eukaryota</taxon>
        <taxon>Fungi</taxon>
        <taxon>Dikarya</taxon>
        <taxon>Ascomycota</taxon>
        <taxon>Pezizomycotina</taxon>
        <taxon>Eurotiomycetes</taxon>
        <taxon>Eurotiomycetidae</taxon>
        <taxon>Eurotiales</taxon>
        <taxon>Aspergillaceae</taxon>
        <taxon>Aspergillus</taxon>
        <taxon>Aspergillus subgen. Circumdati</taxon>
    </lineage>
</organism>
<dbReference type="SUPFAM" id="SSF51735">
    <property type="entry name" value="NAD(P)-binding Rossmann-fold domains"/>
    <property type="match status" value="1"/>
</dbReference>
<dbReference type="OMA" id="RKTAYMW"/>
<dbReference type="InterPro" id="IPR009081">
    <property type="entry name" value="PP-bd_ACP"/>
</dbReference>